<keyword evidence="3" id="KW-1185">Reference proteome</keyword>
<dbReference type="Pfam" id="PF12876">
    <property type="entry name" value="Cellulase-like"/>
    <property type="match status" value="2"/>
</dbReference>
<dbReference type="AlphaFoldDB" id="A0A1H3TKI8"/>
<dbReference type="InterPro" id="IPR017853">
    <property type="entry name" value="GH"/>
</dbReference>
<dbReference type="Proteomes" id="UP000198891">
    <property type="component" value="Unassembled WGS sequence"/>
</dbReference>
<feature type="compositionally biased region" description="Polar residues" evidence="1">
    <location>
        <begin position="1"/>
        <end position="10"/>
    </location>
</feature>
<gene>
    <name evidence="2" type="ORF">SAMN05216554_4302</name>
</gene>
<dbReference type="EMBL" id="FNPZ01000006">
    <property type="protein sequence ID" value="SDZ50784.1"/>
    <property type="molecule type" value="Genomic_DNA"/>
</dbReference>
<evidence type="ECO:0000313" key="3">
    <source>
        <dbReference type="Proteomes" id="UP000198891"/>
    </source>
</evidence>
<dbReference type="SUPFAM" id="SSF51445">
    <property type="entry name" value="(Trans)glycosidases"/>
    <property type="match status" value="1"/>
</dbReference>
<evidence type="ECO:0000256" key="1">
    <source>
        <dbReference type="SAM" id="MobiDB-lite"/>
    </source>
</evidence>
<protein>
    <submittedName>
        <fullName evidence="2">Sugar-binding cellulase-like</fullName>
    </submittedName>
</protein>
<dbReference type="RefSeq" id="WP_245741708.1">
    <property type="nucleotide sequence ID" value="NZ_FNPZ01000006.1"/>
</dbReference>
<dbReference type="Gene3D" id="3.20.20.80">
    <property type="entry name" value="Glycosidases"/>
    <property type="match status" value="1"/>
</dbReference>
<proteinExistence type="predicted"/>
<dbReference type="STRING" id="381665.SAMN05216554_4302"/>
<evidence type="ECO:0000313" key="2">
    <source>
        <dbReference type="EMBL" id="SDZ50784.1"/>
    </source>
</evidence>
<reference evidence="2 3" key="1">
    <citation type="submission" date="2016-10" db="EMBL/GenBank/DDBJ databases">
        <authorList>
            <person name="de Groot N.N."/>
        </authorList>
    </citation>
    <scope>NUCLEOTIDE SEQUENCE [LARGE SCALE GENOMIC DNA]</scope>
    <source>
        <strain evidence="2 3">CGMCC 4.3491</strain>
    </source>
</reference>
<organism evidence="2 3">
    <name type="scientific">Herbiconiux ginsengi</name>
    <dbReference type="NCBI Taxonomy" id="381665"/>
    <lineage>
        <taxon>Bacteria</taxon>
        <taxon>Bacillati</taxon>
        <taxon>Actinomycetota</taxon>
        <taxon>Actinomycetes</taxon>
        <taxon>Micrococcales</taxon>
        <taxon>Microbacteriaceae</taxon>
        <taxon>Herbiconiux</taxon>
    </lineage>
</organism>
<dbReference type="InterPro" id="IPR024778">
    <property type="entry name" value="Put_cellulase"/>
</dbReference>
<feature type="region of interest" description="Disordered" evidence="1">
    <location>
        <begin position="1"/>
        <end position="26"/>
    </location>
</feature>
<sequence length="467" mass="50753">MTDANVTGPNASATTTAPESAPTARYLGSGAAPAADASALTGPVPAHLPQRLTITLWDFSWYTHAEPGGPFADLDAACAKAAALGYNTIRICAAPLLLFSGLAHEGRPLADLAGALEIEGLGASPHGGFFGQRTRWYDTPGGYRVDLRARLLELFDAAERHGLVVILASWEYQQSPAYARSSDWFEAIDAVPPADRYALLGASWSRMLDFLTEAGHRDTIALVELHNEVDFSILPPLGDGAESGIGGAIEIARLRQEHPDLLVTASYGKPPHLAMHQVPDELGAAQFHVYSYGVLDALQKLVDIRSEGSEGFPNAMLASLLTADAPTPAEYGRAAAWKYRATVVTDQMIYGYDWLDADAWDTWLYQNYGPYREVMQREIESRVIAIAEWARWRGVPAVVGEGWIGYTPLHGTFEEGPVGRALAEHGIRTALDHGVWGMVLCSNAAPHHPMWADEKWQTRMNAEILAR</sequence>
<name>A0A1H3TKI8_9MICO</name>
<feature type="compositionally biased region" description="Low complexity" evidence="1">
    <location>
        <begin position="11"/>
        <end position="26"/>
    </location>
</feature>
<accession>A0A1H3TKI8</accession>